<keyword evidence="2 3" id="KW-0450">Lipoyl</keyword>
<dbReference type="InterPro" id="IPR033753">
    <property type="entry name" value="GCV_H/Fam206"/>
</dbReference>
<dbReference type="NCBIfam" id="NF002270">
    <property type="entry name" value="PRK01202.1"/>
    <property type="match status" value="1"/>
</dbReference>
<evidence type="ECO:0000259" key="4">
    <source>
        <dbReference type="PROSITE" id="PS50968"/>
    </source>
</evidence>
<comment type="cofactor">
    <cofactor evidence="3">
        <name>(R)-lipoate</name>
        <dbReference type="ChEBI" id="CHEBI:83088"/>
    </cofactor>
    <text evidence="3">Binds 1 lipoyl cofactor covalently.</text>
</comment>
<feature type="domain" description="Lipoyl-binding" evidence="4">
    <location>
        <begin position="24"/>
        <end position="106"/>
    </location>
</feature>
<evidence type="ECO:0000256" key="2">
    <source>
        <dbReference type="ARBA" id="ARBA00022823"/>
    </source>
</evidence>
<evidence type="ECO:0000256" key="3">
    <source>
        <dbReference type="HAMAP-Rule" id="MF_00272"/>
    </source>
</evidence>
<dbReference type="NCBIfam" id="TIGR00527">
    <property type="entry name" value="gcvH"/>
    <property type="match status" value="1"/>
</dbReference>
<dbReference type="Gene3D" id="2.40.50.100">
    <property type="match status" value="1"/>
</dbReference>
<dbReference type="InterPro" id="IPR011053">
    <property type="entry name" value="Single_hybrid_motif"/>
</dbReference>
<comment type="similarity">
    <text evidence="1 3">Belongs to the GcvH family.</text>
</comment>
<dbReference type="SUPFAM" id="SSF51230">
    <property type="entry name" value="Single hybrid motif"/>
    <property type="match status" value="1"/>
</dbReference>
<organism evidence="5 6">
    <name type="scientific">Spectribacter acetivorans</name>
    <dbReference type="NCBI Taxonomy" id="3075603"/>
    <lineage>
        <taxon>Bacteria</taxon>
        <taxon>Pseudomonadati</taxon>
        <taxon>Pseudomonadota</taxon>
        <taxon>Gammaproteobacteria</taxon>
        <taxon>Salinisphaerales</taxon>
        <taxon>Salinisphaeraceae</taxon>
        <taxon>Spectribacter</taxon>
    </lineage>
</organism>
<dbReference type="PANTHER" id="PTHR11715">
    <property type="entry name" value="GLYCINE CLEAVAGE SYSTEM H PROTEIN"/>
    <property type="match status" value="1"/>
</dbReference>
<dbReference type="InterPro" id="IPR003016">
    <property type="entry name" value="2-oxoA_DH_lipoyl-BS"/>
</dbReference>
<sequence length="131" mass="13953">MSEIPADLKYAKSHEWVRLDEDGRATVGISDYAQGALGDLVFVELPEAGETLTAGDTVAVVESVKAASDVYAPLSGEVIEVNPQLADAPELINDDPYGEGWLLKMSIADESGLDDLLDPDAYEQVVADEEG</sequence>
<feature type="modified residue" description="N6-lipoyllysine" evidence="3">
    <location>
        <position position="65"/>
    </location>
</feature>
<keyword evidence="6" id="KW-1185">Reference proteome</keyword>
<dbReference type="PROSITE" id="PS50968">
    <property type="entry name" value="BIOTINYL_LIPOYL"/>
    <property type="match status" value="1"/>
</dbReference>
<comment type="caution">
    <text evidence="5">The sequence shown here is derived from an EMBL/GenBank/DDBJ whole genome shotgun (WGS) entry which is preliminary data.</text>
</comment>
<dbReference type="CDD" id="cd06848">
    <property type="entry name" value="GCS_H"/>
    <property type="match status" value="1"/>
</dbReference>
<dbReference type="HAMAP" id="MF_00272">
    <property type="entry name" value="GcvH"/>
    <property type="match status" value="1"/>
</dbReference>
<evidence type="ECO:0000256" key="1">
    <source>
        <dbReference type="ARBA" id="ARBA00009249"/>
    </source>
</evidence>
<dbReference type="Proteomes" id="UP001259982">
    <property type="component" value="Unassembled WGS sequence"/>
</dbReference>
<dbReference type="EMBL" id="JAVRHY010000003">
    <property type="protein sequence ID" value="MDT0617673.1"/>
    <property type="molecule type" value="Genomic_DNA"/>
</dbReference>
<dbReference type="RefSeq" id="WP_311657548.1">
    <property type="nucleotide sequence ID" value="NZ_JAVRHY010000003.1"/>
</dbReference>
<dbReference type="PANTHER" id="PTHR11715:SF3">
    <property type="entry name" value="GLYCINE CLEAVAGE SYSTEM H PROTEIN-RELATED"/>
    <property type="match status" value="1"/>
</dbReference>
<evidence type="ECO:0000313" key="5">
    <source>
        <dbReference type="EMBL" id="MDT0617673.1"/>
    </source>
</evidence>
<accession>A0ABU3B660</accession>
<dbReference type="Pfam" id="PF01597">
    <property type="entry name" value="GCV_H"/>
    <property type="match status" value="1"/>
</dbReference>
<reference evidence="5 6" key="1">
    <citation type="submission" date="2023-09" db="EMBL/GenBank/DDBJ databases">
        <authorList>
            <person name="Rey-Velasco X."/>
        </authorList>
    </citation>
    <scope>NUCLEOTIDE SEQUENCE [LARGE SCALE GENOMIC DNA]</scope>
    <source>
        <strain evidence="5 6">P385</strain>
    </source>
</reference>
<evidence type="ECO:0000313" key="6">
    <source>
        <dbReference type="Proteomes" id="UP001259982"/>
    </source>
</evidence>
<dbReference type="InterPro" id="IPR000089">
    <property type="entry name" value="Biotin_lipoyl"/>
</dbReference>
<protein>
    <recommendedName>
        <fullName evidence="3">Glycine cleavage system H protein</fullName>
    </recommendedName>
</protein>
<comment type="subunit">
    <text evidence="3">The glycine cleavage system is composed of four proteins: P, T, L and H.</text>
</comment>
<gene>
    <name evidence="3 5" type="primary">gcvH</name>
    <name evidence="5" type="ORF">RM531_04235</name>
</gene>
<dbReference type="InterPro" id="IPR002930">
    <property type="entry name" value="GCV_H"/>
</dbReference>
<dbReference type="PROSITE" id="PS00189">
    <property type="entry name" value="LIPOYL"/>
    <property type="match status" value="1"/>
</dbReference>
<dbReference type="InterPro" id="IPR017453">
    <property type="entry name" value="GCV_H_sub"/>
</dbReference>
<comment type="function">
    <text evidence="3">The glycine cleavage system catalyzes the degradation of glycine. The H protein shuttles the methylamine group of glycine from the P protein to the T protein.</text>
</comment>
<proteinExistence type="inferred from homology"/>
<name>A0ABU3B660_9GAMM</name>